<protein>
    <submittedName>
        <fullName evidence="2">Uncharacterized protein</fullName>
    </submittedName>
</protein>
<accession>A0A412G2J2</accession>
<proteinExistence type="predicted"/>
<evidence type="ECO:0000313" key="2">
    <source>
        <dbReference type="EMBL" id="RGR74696.1"/>
    </source>
</evidence>
<dbReference type="GeneID" id="83015328"/>
<keyword evidence="1" id="KW-0472">Membrane</keyword>
<comment type="caution">
    <text evidence="2">The sequence shown here is derived from an EMBL/GenBank/DDBJ whole genome shotgun (WGS) entry which is preliminary data.</text>
</comment>
<evidence type="ECO:0000313" key="3">
    <source>
        <dbReference type="Proteomes" id="UP000284178"/>
    </source>
</evidence>
<feature type="transmembrane region" description="Helical" evidence="1">
    <location>
        <begin position="128"/>
        <end position="146"/>
    </location>
</feature>
<dbReference type="Proteomes" id="UP000284178">
    <property type="component" value="Unassembled WGS sequence"/>
</dbReference>
<keyword evidence="3" id="KW-1185">Reference proteome</keyword>
<dbReference type="AlphaFoldDB" id="A0A412G2J2"/>
<sequence>MKDEMMLVGVTLARRYTRKQKEIFLAEVCRQCREAGWKTEFQTRHSRMLHVCNLVIGDLAHAKTVIACAYDTPASAQLPIRYYPLNPRKNTQAESWNLAWEWILGAACFLIAAGAVYTLHWLSPAMKIAAVLAAVLAALLGVSLLHSRGNRVNFNRNSASVALILRLIQECDPNSSTALVLVDQCCNSYEGLKLLKEACPSRAEVILLDCLAQGEKVVCAHRKGVDVSDLLEEDWINKEYEDPDNGLRFFERGVLLASGAIKKHQFVVRHTRSKRDCHVDIPRLERILEKLKGRIKAE</sequence>
<evidence type="ECO:0000256" key="1">
    <source>
        <dbReference type="SAM" id="Phobius"/>
    </source>
</evidence>
<feature type="transmembrane region" description="Helical" evidence="1">
    <location>
        <begin position="98"/>
        <end position="122"/>
    </location>
</feature>
<keyword evidence="1" id="KW-1133">Transmembrane helix</keyword>
<organism evidence="2 3">
    <name type="scientific">Holdemania filiformis</name>
    <dbReference type="NCBI Taxonomy" id="61171"/>
    <lineage>
        <taxon>Bacteria</taxon>
        <taxon>Bacillati</taxon>
        <taxon>Bacillota</taxon>
        <taxon>Erysipelotrichia</taxon>
        <taxon>Erysipelotrichales</taxon>
        <taxon>Erysipelotrichaceae</taxon>
        <taxon>Holdemania</taxon>
    </lineage>
</organism>
<dbReference type="RefSeq" id="WP_117894782.1">
    <property type="nucleotide sequence ID" value="NZ_CABJCV010000008.1"/>
</dbReference>
<gene>
    <name evidence="2" type="ORF">DWY25_07905</name>
</gene>
<reference evidence="2 3" key="1">
    <citation type="submission" date="2018-08" db="EMBL/GenBank/DDBJ databases">
        <title>A genome reference for cultivated species of the human gut microbiota.</title>
        <authorList>
            <person name="Zou Y."/>
            <person name="Xue W."/>
            <person name="Luo G."/>
        </authorList>
    </citation>
    <scope>NUCLEOTIDE SEQUENCE [LARGE SCALE GENOMIC DNA]</scope>
    <source>
        <strain evidence="2 3">AF24-29</strain>
    </source>
</reference>
<dbReference type="EMBL" id="QRUP01000008">
    <property type="protein sequence ID" value="RGR74696.1"/>
    <property type="molecule type" value="Genomic_DNA"/>
</dbReference>
<name>A0A412G2J2_9FIRM</name>
<keyword evidence="1" id="KW-0812">Transmembrane</keyword>